<reference evidence="3 4" key="1">
    <citation type="submission" date="2024-07" db="EMBL/GenBank/DDBJ databases">
        <title>Section-level genome sequencing and comparative genomics of Aspergillus sections Usti and Cavernicolus.</title>
        <authorList>
            <consortium name="Lawrence Berkeley National Laboratory"/>
            <person name="Nybo J.L."/>
            <person name="Vesth T.C."/>
            <person name="Theobald S."/>
            <person name="Frisvad J.C."/>
            <person name="Larsen T.O."/>
            <person name="Kjaerboelling I."/>
            <person name="Rothschild-Mancinelli K."/>
            <person name="Lyhne E.K."/>
            <person name="Kogle M.E."/>
            <person name="Barry K."/>
            <person name="Clum A."/>
            <person name="Na H."/>
            <person name="Ledsgaard L."/>
            <person name="Lin J."/>
            <person name="Lipzen A."/>
            <person name="Kuo A."/>
            <person name="Riley R."/>
            <person name="Mondo S."/>
            <person name="LaButti K."/>
            <person name="Haridas S."/>
            <person name="Pangalinan J."/>
            <person name="Salamov A.A."/>
            <person name="Simmons B.A."/>
            <person name="Magnuson J.K."/>
            <person name="Chen J."/>
            <person name="Drula E."/>
            <person name="Henrissat B."/>
            <person name="Wiebenga A."/>
            <person name="Lubbers R.J."/>
            <person name="Gomes A.C."/>
            <person name="Makela M.R."/>
            <person name="Stajich J."/>
            <person name="Grigoriev I.V."/>
            <person name="Mortensen U.H."/>
            <person name="De vries R.P."/>
            <person name="Baker S.E."/>
            <person name="Andersen M.R."/>
        </authorList>
    </citation>
    <scope>NUCLEOTIDE SEQUENCE [LARGE SCALE GENOMIC DNA]</scope>
    <source>
        <strain evidence="3 4">CBS 600.67</strain>
    </source>
</reference>
<evidence type="ECO:0000313" key="4">
    <source>
        <dbReference type="Proteomes" id="UP001610335"/>
    </source>
</evidence>
<name>A0ABR4J2E5_9EURO</name>
<accession>A0ABR4J2E5</accession>
<feature type="region of interest" description="Disordered" evidence="1">
    <location>
        <begin position="39"/>
        <end position="87"/>
    </location>
</feature>
<organism evidence="3 4">
    <name type="scientific">Aspergillus cavernicola</name>
    <dbReference type="NCBI Taxonomy" id="176166"/>
    <lineage>
        <taxon>Eukaryota</taxon>
        <taxon>Fungi</taxon>
        <taxon>Dikarya</taxon>
        <taxon>Ascomycota</taxon>
        <taxon>Pezizomycotina</taxon>
        <taxon>Eurotiomycetes</taxon>
        <taxon>Eurotiomycetidae</taxon>
        <taxon>Eurotiales</taxon>
        <taxon>Aspergillaceae</taxon>
        <taxon>Aspergillus</taxon>
        <taxon>Aspergillus subgen. Nidulantes</taxon>
    </lineage>
</organism>
<feature type="region of interest" description="Disordered" evidence="1">
    <location>
        <begin position="1"/>
        <end position="22"/>
    </location>
</feature>
<feature type="compositionally biased region" description="Low complexity" evidence="1">
    <location>
        <begin position="54"/>
        <end position="70"/>
    </location>
</feature>
<evidence type="ECO:0000259" key="2">
    <source>
        <dbReference type="Pfam" id="PF10419"/>
    </source>
</evidence>
<dbReference type="Gene3D" id="2.60.40.4370">
    <property type="match status" value="1"/>
</dbReference>
<feature type="domain" description="Transcription factor TFIIIC triple barrel" evidence="2">
    <location>
        <begin position="27"/>
        <end position="170"/>
    </location>
</feature>
<proteinExistence type="predicted"/>
<keyword evidence="4" id="KW-1185">Reference proteome</keyword>
<evidence type="ECO:0000313" key="3">
    <source>
        <dbReference type="EMBL" id="KAL2833247.1"/>
    </source>
</evidence>
<dbReference type="Proteomes" id="UP001610335">
    <property type="component" value="Unassembled WGS sequence"/>
</dbReference>
<sequence>MSALDPAILSNPSPDDDSDWEYEYHDTEIETFFLNLDLTTHNGPVRPPRRRTEPSASASTTTYPTSATPSRTDDHEPTMISSESDNASADRVQIMGLHTPNPIISYQNQIFSGSWADQIGTELFFARPGRANPELNPDSSPAQVTPLKHTKDFDFIAANSVKILGRKANLISSSGSGAAPEQLQRHQQQEEQPPSSSAPIFAADIPVYKPEHQSSQARFLKRLKDIKKQKGDTDNVRTVFSTFKRGPNLEERLRGWVRTEEQLDMIQQLNDRALQGDSEAIAELENLYAQLGSQDSGPSEGPPRSG</sequence>
<comment type="caution">
    <text evidence="3">The sequence shown here is derived from an EMBL/GenBank/DDBJ whole genome shotgun (WGS) entry which is preliminary data.</text>
</comment>
<dbReference type="EMBL" id="JBFXLS010000004">
    <property type="protein sequence ID" value="KAL2833247.1"/>
    <property type="molecule type" value="Genomic_DNA"/>
</dbReference>
<dbReference type="InterPro" id="IPR019481">
    <property type="entry name" value="TFIIIC_triple_barrel"/>
</dbReference>
<feature type="region of interest" description="Disordered" evidence="1">
    <location>
        <begin position="173"/>
        <end position="199"/>
    </location>
</feature>
<dbReference type="Pfam" id="PF10419">
    <property type="entry name" value="TFIIIC_sub6"/>
    <property type="match status" value="1"/>
</dbReference>
<evidence type="ECO:0000256" key="1">
    <source>
        <dbReference type="SAM" id="MobiDB-lite"/>
    </source>
</evidence>
<gene>
    <name evidence="3" type="ORF">BDW59DRAFT_77329</name>
</gene>
<protein>
    <submittedName>
        <fullName evidence="3">TFIIIC subunit-domain-containing protein</fullName>
    </submittedName>
</protein>